<evidence type="ECO:0000256" key="5">
    <source>
        <dbReference type="ARBA" id="ARBA00038063"/>
    </source>
</evidence>
<dbReference type="GO" id="GO:0004045">
    <property type="term" value="F:peptidyl-tRNA hydrolase activity"/>
    <property type="evidence" value="ECO:0007669"/>
    <property type="project" value="UniProtKB-UniRule"/>
</dbReference>
<feature type="active site" description="Proton acceptor" evidence="7">
    <location>
        <position position="23"/>
    </location>
</feature>
<dbReference type="SUPFAM" id="SSF53178">
    <property type="entry name" value="Peptidyl-tRNA hydrolase-like"/>
    <property type="match status" value="1"/>
</dbReference>
<comment type="function">
    <text evidence="7">Catalyzes the release of premature peptidyl moieties from peptidyl-tRNA molecules trapped in stalled 50S ribosomal subunits, and thus maintains levels of free tRNAs and 50S ribosomes.</text>
</comment>
<evidence type="ECO:0000313" key="10">
    <source>
        <dbReference type="EMBL" id="SGY90761.1"/>
    </source>
</evidence>
<dbReference type="KEGG" id="mvs:MVIS_3883"/>
<dbReference type="OrthoDB" id="9800507at2"/>
<feature type="binding site" evidence="7">
    <location>
        <position position="117"/>
    </location>
    <ligand>
        <name>tRNA</name>
        <dbReference type="ChEBI" id="CHEBI:17843"/>
    </ligand>
</feature>
<evidence type="ECO:0000256" key="1">
    <source>
        <dbReference type="ARBA" id="ARBA00013260"/>
    </source>
</evidence>
<keyword evidence="3 7" id="KW-0378">Hydrolase</keyword>
<dbReference type="CDD" id="cd00462">
    <property type="entry name" value="PTH"/>
    <property type="match status" value="1"/>
</dbReference>
<evidence type="ECO:0000313" key="11">
    <source>
        <dbReference type="EMBL" id="SGY99662.1"/>
    </source>
</evidence>
<name>A0A090IHJ9_9GAMM</name>
<evidence type="ECO:0000256" key="7">
    <source>
        <dbReference type="HAMAP-Rule" id="MF_00083"/>
    </source>
</evidence>
<dbReference type="Pfam" id="PF01195">
    <property type="entry name" value="Pept_tRNA_hydro"/>
    <property type="match status" value="1"/>
</dbReference>
<dbReference type="STRING" id="80854.MVIS_3883"/>
<dbReference type="InterPro" id="IPR001328">
    <property type="entry name" value="Pept_tRNA_hydro"/>
</dbReference>
<dbReference type="Proteomes" id="UP000183794">
    <property type="component" value="Unassembled WGS sequence"/>
</dbReference>
<feature type="site" description="Stabilizes the basic form of H active site to accept a proton" evidence="7">
    <location>
        <position position="96"/>
    </location>
</feature>
<reference evidence="10 12" key="2">
    <citation type="submission" date="2016-11" db="EMBL/GenBank/DDBJ databases">
        <authorList>
            <person name="Klemetsen T."/>
        </authorList>
    </citation>
    <scope>NUCLEOTIDE SEQUENCE [LARGE SCALE GENOMIC DNA]</scope>
    <source>
        <strain evidence="10">MT 2528</strain>
    </source>
</reference>
<dbReference type="GO" id="GO:0005737">
    <property type="term" value="C:cytoplasm"/>
    <property type="evidence" value="ECO:0007669"/>
    <property type="project" value="UniProtKB-SubCell"/>
</dbReference>
<dbReference type="Proteomes" id="UP000182660">
    <property type="component" value="Unassembled WGS sequence"/>
</dbReference>
<dbReference type="FunFam" id="3.40.50.1470:FF:000001">
    <property type="entry name" value="Peptidyl-tRNA hydrolase"/>
    <property type="match status" value="1"/>
</dbReference>
<sequence length="196" mass="21807">MSNDIRLIVGLANPGQEYSRTRHNAGAWFINELAKWHNTQLREEAKYFGYTARIAIAGQDVRLLIPTTFMNLSGKSVSALAKFYRIDVTQILVVHDELDLPPGVAKFKQGGSHGGHNGLKDIISKMANSKEFYRLRIGIGHPGHKDKVTSYVLGKAQAKEQEQMDAAIDEAVRCIDILAKDGMTKAMSRLHTFKAQ</sequence>
<gene>
    <name evidence="7" type="primary">pth</name>
    <name evidence="10" type="ORF">MT2528_1999</name>
    <name evidence="11" type="ORF">NVI5450_2221</name>
</gene>
<evidence type="ECO:0000313" key="13">
    <source>
        <dbReference type="Proteomes" id="UP000183794"/>
    </source>
</evidence>
<dbReference type="HAMAP" id="MF_00083">
    <property type="entry name" value="Pept_tRNA_hydro_bact"/>
    <property type="match status" value="1"/>
</dbReference>
<feature type="site" description="Discriminates between blocked and unblocked aminoacyl-tRNA" evidence="7">
    <location>
        <position position="13"/>
    </location>
</feature>
<evidence type="ECO:0000256" key="8">
    <source>
        <dbReference type="RuleBase" id="RU000673"/>
    </source>
</evidence>
<evidence type="ECO:0000256" key="3">
    <source>
        <dbReference type="ARBA" id="ARBA00022801"/>
    </source>
</evidence>
<reference evidence="11 13" key="1">
    <citation type="submission" date="2016-11" db="EMBL/GenBank/DDBJ databases">
        <authorList>
            <person name="Jaros S."/>
            <person name="Januszkiewicz K."/>
            <person name="Wedrychowicz H."/>
        </authorList>
    </citation>
    <scope>NUCLEOTIDE SEQUENCE [LARGE SCALE GENOMIC DNA]</scope>
    <source>
        <strain evidence="11">NVI 5450</strain>
    </source>
</reference>
<comment type="subcellular location">
    <subcellularLocation>
        <location evidence="7">Cytoplasm</location>
    </subcellularLocation>
</comment>
<protein>
    <recommendedName>
        <fullName evidence="6 7">Peptidyl-tRNA hydrolase</fullName>
        <shortName evidence="7">Pth</shortName>
        <ecNumber evidence="1 7">3.1.1.29</ecNumber>
    </recommendedName>
</protein>
<evidence type="ECO:0000256" key="2">
    <source>
        <dbReference type="ARBA" id="ARBA00022555"/>
    </source>
</evidence>
<dbReference type="NCBIfam" id="TIGR00447">
    <property type="entry name" value="pth"/>
    <property type="match status" value="1"/>
</dbReference>
<dbReference type="GeneID" id="61295898"/>
<dbReference type="AlphaFoldDB" id="A0A090IHJ9"/>
<feature type="binding site" evidence="7">
    <location>
        <position position="71"/>
    </location>
    <ligand>
        <name>tRNA</name>
        <dbReference type="ChEBI" id="CHEBI:17843"/>
    </ligand>
</feature>
<keyword evidence="12" id="KW-1185">Reference proteome</keyword>
<dbReference type="PATRIC" id="fig|80854.5.peg.4108"/>
<keyword evidence="4 7" id="KW-0694">RNA-binding</keyword>
<dbReference type="PANTHER" id="PTHR17224">
    <property type="entry name" value="PEPTIDYL-TRNA HYDROLASE"/>
    <property type="match status" value="1"/>
</dbReference>
<keyword evidence="7" id="KW-0963">Cytoplasm</keyword>
<comment type="catalytic activity">
    <reaction evidence="7 8">
        <text>an N-acyl-L-alpha-aminoacyl-tRNA + H2O = an N-acyl-L-amino acid + a tRNA + H(+)</text>
        <dbReference type="Rhea" id="RHEA:54448"/>
        <dbReference type="Rhea" id="RHEA-COMP:10123"/>
        <dbReference type="Rhea" id="RHEA-COMP:13883"/>
        <dbReference type="ChEBI" id="CHEBI:15377"/>
        <dbReference type="ChEBI" id="CHEBI:15378"/>
        <dbReference type="ChEBI" id="CHEBI:59874"/>
        <dbReference type="ChEBI" id="CHEBI:78442"/>
        <dbReference type="ChEBI" id="CHEBI:138191"/>
        <dbReference type="EC" id="3.1.1.29"/>
    </reaction>
</comment>
<evidence type="ECO:0000256" key="9">
    <source>
        <dbReference type="RuleBase" id="RU004320"/>
    </source>
</evidence>
<comment type="similarity">
    <text evidence="5 7 9">Belongs to the PTH family.</text>
</comment>
<dbReference type="PANTHER" id="PTHR17224:SF1">
    <property type="entry name" value="PEPTIDYL-TRNA HYDROLASE"/>
    <property type="match status" value="1"/>
</dbReference>
<feature type="binding site" evidence="7">
    <location>
        <position position="18"/>
    </location>
    <ligand>
        <name>tRNA</name>
        <dbReference type="ChEBI" id="CHEBI:17843"/>
    </ligand>
</feature>
<dbReference type="InterPro" id="IPR036416">
    <property type="entry name" value="Pept_tRNA_hydro_sf"/>
</dbReference>
<dbReference type="GO" id="GO:0006515">
    <property type="term" value="P:protein quality control for misfolded or incompletely synthesized proteins"/>
    <property type="evidence" value="ECO:0007669"/>
    <property type="project" value="UniProtKB-UniRule"/>
</dbReference>
<dbReference type="InterPro" id="IPR018171">
    <property type="entry name" value="Pept_tRNA_hydro_CS"/>
</dbReference>
<evidence type="ECO:0000256" key="4">
    <source>
        <dbReference type="ARBA" id="ARBA00022884"/>
    </source>
</evidence>
<comment type="function">
    <text evidence="7">Hydrolyzes ribosome-free peptidyl-tRNAs (with 1 or more amino acids incorporated), which drop off the ribosome during protein synthesis, or as a result of ribosome stalling.</text>
</comment>
<dbReference type="GO" id="GO:0000049">
    <property type="term" value="F:tRNA binding"/>
    <property type="evidence" value="ECO:0007669"/>
    <property type="project" value="UniProtKB-UniRule"/>
</dbReference>
<dbReference type="GO" id="GO:0072344">
    <property type="term" value="P:rescue of stalled ribosome"/>
    <property type="evidence" value="ECO:0007669"/>
    <property type="project" value="UniProtKB-UniRule"/>
</dbReference>
<dbReference type="EMBL" id="FPLJ01000050">
    <property type="protein sequence ID" value="SGY90761.1"/>
    <property type="molecule type" value="Genomic_DNA"/>
</dbReference>
<dbReference type="EC" id="3.1.1.29" evidence="1 7"/>
<dbReference type="PROSITE" id="PS01195">
    <property type="entry name" value="PEPT_TRNA_HYDROL_1"/>
    <property type="match status" value="1"/>
</dbReference>
<evidence type="ECO:0000313" key="12">
    <source>
        <dbReference type="Proteomes" id="UP000182660"/>
    </source>
</evidence>
<organism evidence="11 13">
    <name type="scientific">Moritella viscosa</name>
    <dbReference type="NCBI Taxonomy" id="80854"/>
    <lineage>
        <taxon>Bacteria</taxon>
        <taxon>Pseudomonadati</taxon>
        <taxon>Pseudomonadota</taxon>
        <taxon>Gammaproteobacteria</taxon>
        <taxon>Alteromonadales</taxon>
        <taxon>Moritellaceae</taxon>
        <taxon>Moritella</taxon>
    </lineage>
</organism>
<proteinExistence type="inferred from homology"/>
<dbReference type="Gene3D" id="3.40.50.1470">
    <property type="entry name" value="Peptidyl-tRNA hydrolase"/>
    <property type="match status" value="1"/>
</dbReference>
<evidence type="ECO:0000256" key="6">
    <source>
        <dbReference type="ARBA" id="ARBA00050038"/>
    </source>
</evidence>
<feature type="binding site" evidence="7">
    <location>
        <position position="69"/>
    </location>
    <ligand>
        <name>tRNA</name>
        <dbReference type="ChEBI" id="CHEBI:17843"/>
    </ligand>
</feature>
<accession>A0A090IHJ9</accession>
<dbReference type="PROSITE" id="PS01196">
    <property type="entry name" value="PEPT_TRNA_HYDROL_2"/>
    <property type="match status" value="1"/>
</dbReference>
<keyword evidence="2 7" id="KW-0820">tRNA-binding</keyword>
<dbReference type="HOGENOM" id="CLU_062456_3_1_6"/>
<dbReference type="EMBL" id="FPLD01000060">
    <property type="protein sequence ID" value="SGY99662.1"/>
    <property type="molecule type" value="Genomic_DNA"/>
</dbReference>
<comment type="subunit">
    <text evidence="7">Monomer.</text>
</comment>
<dbReference type="RefSeq" id="WP_045111855.1">
    <property type="nucleotide sequence ID" value="NZ_CAWQZC010000121.1"/>
</dbReference>